<sequence length="356" mass="39358">MRTFFTREQNFFLIIAILCIYIIYPFLLPFVLGITLAFLFEPVLYKIIFYFKLKKIIWHWLTAIVIIILTFISILGPIFTLITTGIQELSAVLIMLESELKNPTHIDSVAKHISQYLLKFGFDYSIAELIDKGLDFLKKAASTVASGAGTALTATPAFIIKVSVMILTWCFFLIHGRKYRETILPKIIPWETERQIVAKTVSSVLKALIVANVLVSCIQAILITTTLVAFGVPRYALLGIIAFFVSFIPVIGTAPVMIGSAAWLYISEDRVGAAIGLLICAGIISLADNVLRPFFMKGGAELSFFWIFLAIVGGMSQFGVTGAVLGPVCFALFVAASKTLDELRRKTVLEEDVPNP</sequence>
<feature type="transmembrane region" description="Helical" evidence="6">
    <location>
        <begin position="271"/>
        <end position="291"/>
    </location>
</feature>
<evidence type="ECO:0000256" key="3">
    <source>
        <dbReference type="ARBA" id="ARBA00022692"/>
    </source>
</evidence>
<dbReference type="OrthoDB" id="5293234at2"/>
<dbReference type="KEGG" id="sbf:JCM31447_05460"/>
<evidence type="ECO:0000313" key="8">
    <source>
        <dbReference type="Proteomes" id="UP000291236"/>
    </source>
</evidence>
<keyword evidence="3 6" id="KW-0812">Transmembrane</keyword>
<dbReference type="PANTHER" id="PTHR21716:SF4">
    <property type="entry name" value="TRANSMEMBRANE PROTEIN 245"/>
    <property type="match status" value="1"/>
</dbReference>
<feature type="transmembrane region" description="Helical" evidence="6">
    <location>
        <begin position="60"/>
        <end position="86"/>
    </location>
</feature>
<comment type="similarity">
    <text evidence="2">Belongs to the autoinducer-2 exporter (AI-2E) (TC 2.A.86) family.</text>
</comment>
<dbReference type="PANTHER" id="PTHR21716">
    <property type="entry name" value="TRANSMEMBRANE PROTEIN"/>
    <property type="match status" value="1"/>
</dbReference>
<evidence type="ECO:0000256" key="5">
    <source>
        <dbReference type="ARBA" id="ARBA00023136"/>
    </source>
</evidence>
<gene>
    <name evidence="7" type="ORF">JCM31447_05460</name>
</gene>
<keyword evidence="8" id="KW-1185">Reference proteome</keyword>
<evidence type="ECO:0000256" key="1">
    <source>
        <dbReference type="ARBA" id="ARBA00004141"/>
    </source>
</evidence>
<evidence type="ECO:0000256" key="4">
    <source>
        <dbReference type="ARBA" id="ARBA00022989"/>
    </source>
</evidence>
<comment type="subcellular location">
    <subcellularLocation>
        <location evidence="1">Membrane</location>
        <topology evidence="1">Multi-pass membrane protein</topology>
    </subcellularLocation>
</comment>
<proteinExistence type="inferred from homology"/>
<accession>A0A4P2VI84</accession>
<keyword evidence="4 6" id="KW-1133">Transmembrane helix</keyword>
<dbReference type="RefSeq" id="WP_130606267.1">
    <property type="nucleotide sequence ID" value="NZ_AP019368.1"/>
</dbReference>
<dbReference type="Proteomes" id="UP000291236">
    <property type="component" value="Chromosome"/>
</dbReference>
<protein>
    <submittedName>
        <fullName evidence="7">AI-2E family transporter</fullName>
    </submittedName>
</protein>
<evidence type="ECO:0000313" key="7">
    <source>
        <dbReference type="EMBL" id="BBH52108.1"/>
    </source>
</evidence>
<feature type="transmembrane region" description="Helical" evidence="6">
    <location>
        <begin position="12"/>
        <end position="40"/>
    </location>
</feature>
<dbReference type="Pfam" id="PF01594">
    <property type="entry name" value="AI-2E_transport"/>
    <property type="match status" value="1"/>
</dbReference>
<feature type="transmembrane region" description="Helical" evidence="6">
    <location>
        <begin position="204"/>
        <end position="230"/>
    </location>
</feature>
<dbReference type="GO" id="GO:0016020">
    <property type="term" value="C:membrane"/>
    <property type="evidence" value="ECO:0007669"/>
    <property type="project" value="UniProtKB-SubCell"/>
</dbReference>
<feature type="transmembrane region" description="Helical" evidence="6">
    <location>
        <begin position="236"/>
        <end position="264"/>
    </location>
</feature>
<dbReference type="InterPro" id="IPR002549">
    <property type="entry name" value="AI-2E-like"/>
</dbReference>
<dbReference type="AlphaFoldDB" id="A0A4P2VI84"/>
<reference evidence="7 8" key="1">
    <citation type="submission" date="2018-12" db="EMBL/GenBank/DDBJ databases">
        <title>Rubrispira sanarue gen. nov., sp., nov., a member of the order Silvanigrellales, isolated from a brackish lake in Hamamatsu Japan.</title>
        <authorList>
            <person name="Maejima Y."/>
            <person name="Iino T."/>
            <person name="Muraguchi Y."/>
            <person name="Fukuda K."/>
            <person name="Nojiri H."/>
            <person name="Ohkuma M."/>
            <person name="Moriuchi R."/>
            <person name="Dohra H."/>
            <person name="Kimbara K."/>
            <person name="Shintani M."/>
        </authorList>
    </citation>
    <scope>NUCLEOTIDE SEQUENCE [LARGE SCALE GENOMIC DNA]</scope>
    <source>
        <strain evidence="7 8">RF1110005</strain>
    </source>
</reference>
<feature type="transmembrane region" description="Helical" evidence="6">
    <location>
        <begin position="303"/>
        <end position="336"/>
    </location>
</feature>
<evidence type="ECO:0000256" key="2">
    <source>
        <dbReference type="ARBA" id="ARBA00009773"/>
    </source>
</evidence>
<evidence type="ECO:0000256" key="6">
    <source>
        <dbReference type="SAM" id="Phobius"/>
    </source>
</evidence>
<feature type="transmembrane region" description="Helical" evidence="6">
    <location>
        <begin position="158"/>
        <end position="176"/>
    </location>
</feature>
<organism evidence="7 8">
    <name type="scientific">Fluviispira sanaruensis</name>
    <dbReference type="NCBI Taxonomy" id="2493639"/>
    <lineage>
        <taxon>Bacteria</taxon>
        <taxon>Pseudomonadati</taxon>
        <taxon>Bdellovibrionota</taxon>
        <taxon>Oligoflexia</taxon>
        <taxon>Silvanigrellales</taxon>
        <taxon>Silvanigrellaceae</taxon>
        <taxon>Fluviispira</taxon>
    </lineage>
</organism>
<name>A0A4P2VI84_FLUSA</name>
<keyword evidence="5 6" id="KW-0472">Membrane</keyword>
<dbReference type="EMBL" id="AP019368">
    <property type="protein sequence ID" value="BBH52108.1"/>
    <property type="molecule type" value="Genomic_DNA"/>
</dbReference>